<accession>A0A7D9HC87</accession>
<reference evidence="1" key="1">
    <citation type="submission" date="2020-04" db="EMBL/GenBank/DDBJ databases">
        <authorList>
            <person name="Alioto T."/>
            <person name="Alioto T."/>
            <person name="Gomez Garrido J."/>
        </authorList>
    </citation>
    <scope>NUCLEOTIDE SEQUENCE</scope>
    <source>
        <strain evidence="1">A484AB</strain>
    </source>
</reference>
<dbReference type="EMBL" id="CACRXK020000144">
    <property type="protein sequence ID" value="CAB3978830.1"/>
    <property type="molecule type" value="Genomic_DNA"/>
</dbReference>
<name>A0A7D9HC87_PARCT</name>
<dbReference type="PANTHER" id="PTHR47018:SF4">
    <property type="match status" value="1"/>
</dbReference>
<dbReference type="Proteomes" id="UP001152795">
    <property type="component" value="Unassembled WGS sequence"/>
</dbReference>
<gene>
    <name evidence="1" type="ORF">PACLA_8A028918</name>
</gene>
<dbReference type="PANTHER" id="PTHR47018">
    <property type="entry name" value="CXC DOMAIN-CONTAINING PROTEIN-RELATED"/>
    <property type="match status" value="1"/>
</dbReference>
<evidence type="ECO:0000313" key="1">
    <source>
        <dbReference type="EMBL" id="CAB3978830.1"/>
    </source>
</evidence>
<comment type="caution">
    <text evidence="1">The sequence shown here is derived from an EMBL/GenBank/DDBJ whole genome shotgun (WGS) entry which is preliminary data.</text>
</comment>
<proteinExistence type="predicted"/>
<evidence type="ECO:0000313" key="2">
    <source>
        <dbReference type="Proteomes" id="UP001152795"/>
    </source>
</evidence>
<dbReference type="AlphaFoldDB" id="A0A7D9HC87"/>
<keyword evidence="2" id="KW-1185">Reference proteome</keyword>
<sequence length="274" mass="30477">MYVLPNGFQRFKSSTNHGNISENTLSCKLAGVNDLIGAEGKYRLKCYTKFQRNTDKNAADFKEVNRDPRVTCFEEIMSSLEKGLCRGQSNVEGNVDNAEYEEELNNDDVEAVDLDAELLSWLYRVAVKVHHNVKSAPGIDCIGSIDEQSAESVVPESLFMLISLLCAGDQENDVNMKTQILSICQDIVFLISRGCKLTAKHIGLGLTVHQAMRSKELVQLLYSAGHSVSYEAVMRMDNTIANDALERYNENGKFLFLGTLLRPLVKATLVTLLS</sequence>
<protein>
    <submittedName>
        <fullName evidence="1">Uncharacterized protein</fullName>
    </submittedName>
</protein>
<dbReference type="OrthoDB" id="5975977at2759"/>
<organism evidence="1 2">
    <name type="scientific">Paramuricea clavata</name>
    <name type="common">Red gorgonian</name>
    <name type="synonym">Violescent sea-whip</name>
    <dbReference type="NCBI Taxonomy" id="317549"/>
    <lineage>
        <taxon>Eukaryota</taxon>
        <taxon>Metazoa</taxon>
        <taxon>Cnidaria</taxon>
        <taxon>Anthozoa</taxon>
        <taxon>Octocorallia</taxon>
        <taxon>Malacalcyonacea</taxon>
        <taxon>Plexauridae</taxon>
        <taxon>Paramuricea</taxon>
    </lineage>
</organism>